<proteinExistence type="predicted"/>
<evidence type="ECO:0000313" key="4">
    <source>
        <dbReference type="Proteomes" id="UP000253918"/>
    </source>
</evidence>
<protein>
    <submittedName>
        <fullName evidence="3">3-phytase</fullName>
    </submittedName>
</protein>
<dbReference type="AlphaFoldDB" id="A0A369VYC2"/>
<dbReference type="InterPro" id="IPR011042">
    <property type="entry name" value="6-blade_b-propeller_TolB-like"/>
</dbReference>
<evidence type="ECO:0000259" key="2">
    <source>
        <dbReference type="PROSITE" id="PS51662"/>
    </source>
</evidence>
<dbReference type="EMBL" id="QQNB01000002">
    <property type="protein sequence ID" value="RDE06052.1"/>
    <property type="molecule type" value="Genomic_DNA"/>
</dbReference>
<dbReference type="RefSeq" id="WP_114688121.1">
    <property type="nucleotide sequence ID" value="NZ_QQNB01000002.1"/>
</dbReference>
<dbReference type="PROSITE" id="PS51662">
    <property type="entry name" value="BP_PHYTASE"/>
    <property type="match status" value="1"/>
</dbReference>
<reference evidence="3 4" key="1">
    <citation type="submission" date="2018-07" db="EMBL/GenBank/DDBJ databases">
        <title>a novel species of Sphingomonas isolated from the rhizosphere soil of Araceae plant.</title>
        <authorList>
            <person name="Zhiyong W."/>
            <person name="Qinglan Z."/>
            <person name="Zhiwei F."/>
            <person name="Ding X."/>
            <person name="Gejiao W."/>
            <person name="Shixue Z."/>
        </authorList>
    </citation>
    <scope>NUCLEOTIDE SEQUENCE [LARGE SCALE GENOMIC DNA]</scope>
    <source>
        <strain evidence="3 4">WZY 27</strain>
    </source>
</reference>
<dbReference type="Pfam" id="PF02333">
    <property type="entry name" value="Phytase"/>
    <property type="match status" value="1"/>
</dbReference>
<keyword evidence="4" id="KW-1185">Reference proteome</keyword>
<dbReference type="InterPro" id="IPR003431">
    <property type="entry name" value="B-propeller_Phytase"/>
</dbReference>
<dbReference type="OrthoDB" id="8696437at2"/>
<dbReference type="Gene3D" id="2.120.10.30">
    <property type="entry name" value="TolB, C-terminal domain"/>
    <property type="match status" value="1"/>
</dbReference>
<name>A0A369VYC2_9SPHN</name>
<dbReference type="SUPFAM" id="SSF50956">
    <property type="entry name" value="Thermostable phytase (3-phytase)"/>
    <property type="match status" value="1"/>
</dbReference>
<feature type="chain" id="PRO_5016720767" evidence="1">
    <location>
        <begin position="23"/>
        <end position="355"/>
    </location>
</feature>
<evidence type="ECO:0000256" key="1">
    <source>
        <dbReference type="SAM" id="SignalP"/>
    </source>
</evidence>
<gene>
    <name evidence="3" type="ORF">DVW87_12865</name>
</gene>
<accession>A0A369VYC2</accession>
<organism evidence="3 4">
    <name type="scientific">Sphingomonas aracearum</name>
    <dbReference type="NCBI Taxonomy" id="2283317"/>
    <lineage>
        <taxon>Bacteria</taxon>
        <taxon>Pseudomonadati</taxon>
        <taxon>Pseudomonadota</taxon>
        <taxon>Alphaproteobacteria</taxon>
        <taxon>Sphingomonadales</taxon>
        <taxon>Sphingomonadaceae</taxon>
        <taxon>Sphingomonas</taxon>
    </lineage>
</organism>
<dbReference type="Proteomes" id="UP000253918">
    <property type="component" value="Unassembled WGS sequence"/>
</dbReference>
<sequence>MTRYPAVAGALALFAGSLPGCAQLATGPAPALSGETAVVTATRETEAVQTANADAADDPAIWRNAADPAASLIVATDKQAGLNVYDLQGRQRHFLNAGRVNNVDLVETAMAGTPIVLVAASDRNDLAAAKIALFRLDTASARLEPLGTVPAGTGEAYGICLGRRPDGAVDAFVVLKDGTINQVALDLRGSRPAGRIIRTLKLPSQSEGCVVDPATQRLYVAEEDVGIWRFDARPGGDATPVSVARVDNRTLVADVEGLAISRGHDGRTLLVASSQGDSVYAVYDLADDRFVGRFRIGAGELGATSETDGIEIGDCDFGPDFPAGILIAQDGNNAPRAQNFKMVSWGSVLEALARR</sequence>
<evidence type="ECO:0000313" key="3">
    <source>
        <dbReference type="EMBL" id="RDE06052.1"/>
    </source>
</evidence>
<comment type="caution">
    <text evidence="3">The sequence shown here is derived from an EMBL/GenBank/DDBJ whole genome shotgun (WGS) entry which is preliminary data.</text>
</comment>
<feature type="domain" description="BPP" evidence="2">
    <location>
        <begin position="29"/>
        <end position="352"/>
    </location>
</feature>
<keyword evidence="1" id="KW-0732">Signal</keyword>
<dbReference type="GO" id="GO:0016158">
    <property type="term" value="F:inositol hexakisphosphate 3-phosphatase activity"/>
    <property type="evidence" value="ECO:0007669"/>
    <property type="project" value="InterPro"/>
</dbReference>
<feature type="signal peptide" evidence="1">
    <location>
        <begin position="1"/>
        <end position="22"/>
    </location>
</feature>